<feature type="region of interest" description="Disordered" evidence="2">
    <location>
        <begin position="260"/>
        <end position="282"/>
    </location>
</feature>
<feature type="compositionally biased region" description="Polar residues" evidence="2">
    <location>
        <begin position="260"/>
        <end position="271"/>
    </location>
</feature>
<organism evidence="4 5">
    <name type="scientific">Phototrophicus methaneseepsis</name>
    <dbReference type="NCBI Taxonomy" id="2710758"/>
    <lineage>
        <taxon>Bacteria</taxon>
        <taxon>Bacillati</taxon>
        <taxon>Chloroflexota</taxon>
        <taxon>Candidatus Thermofontia</taxon>
        <taxon>Phototrophicales</taxon>
        <taxon>Phototrophicaceae</taxon>
        <taxon>Phototrophicus</taxon>
    </lineage>
</organism>
<evidence type="ECO:0000313" key="4">
    <source>
        <dbReference type="EMBL" id="QPC82203.1"/>
    </source>
</evidence>
<dbReference type="Proteomes" id="UP000594468">
    <property type="component" value="Chromosome"/>
</dbReference>
<keyword evidence="1 4" id="KW-0378">Hydrolase</keyword>
<dbReference type="GO" id="GO:0016020">
    <property type="term" value="C:membrane"/>
    <property type="evidence" value="ECO:0007669"/>
    <property type="project" value="TreeGrafter"/>
</dbReference>
<dbReference type="Gene3D" id="3.40.50.1820">
    <property type="entry name" value="alpha/beta hydrolase"/>
    <property type="match status" value="1"/>
</dbReference>
<dbReference type="Pfam" id="PF00561">
    <property type="entry name" value="Abhydrolase_1"/>
    <property type="match status" value="1"/>
</dbReference>
<dbReference type="PANTHER" id="PTHR43798:SF31">
    <property type="entry name" value="AB HYDROLASE SUPERFAMILY PROTEIN YCLE"/>
    <property type="match status" value="1"/>
</dbReference>
<evidence type="ECO:0000256" key="2">
    <source>
        <dbReference type="SAM" id="MobiDB-lite"/>
    </source>
</evidence>
<evidence type="ECO:0000259" key="3">
    <source>
        <dbReference type="Pfam" id="PF00561"/>
    </source>
</evidence>
<evidence type="ECO:0000256" key="1">
    <source>
        <dbReference type="ARBA" id="ARBA00022801"/>
    </source>
</evidence>
<dbReference type="InterPro" id="IPR029058">
    <property type="entry name" value="AB_hydrolase_fold"/>
</dbReference>
<reference evidence="4 5" key="1">
    <citation type="submission" date="2020-02" db="EMBL/GenBank/DDBJ databases">
        <authorList>
            <person name="Zheng R.K."/>
            <person name="Sun C.M."/>
        </authorList>
    </citation>
    <scope>NUCLEOTIDE SEQUENCE [LARGE SCALE GENOMIC DNA]</scope>
    <source>
        <strain evidence="5">rifampicinis</strain>
    </source>
</reference>
<accession>A0A7S8E878</accession>
<name>A0A7S8E878_9CHLR</name>
<dbReference type="SUPFAM" id="SSF53474">
    <property type="entry name" value="alpha/beta-Hydrolases"/>
    <property type="match status" value="1"/>
</dbReference>
<dbReference type="EMBL" id="CP062983">
    <property type="protein sequence ID" value="QPC82203.1"/>
    <property type="molecule type" value="Genomic_DNA"/>
</dbReference>
<dbReference type="RefSeq" id="WP_195170272.1">
    <property type="nucleotide sequence ID" value="NZ_CP062983.1"/>
</dbReference>
<dbReference type="InterPro" id="IPR050266">
    <property type="entry name" value="AB_hydrolase_sf"/>
</dbReference>
<dbReference type="PANTHER" id="PTHR43798">
    <property type="entry name" value="MONOACYLGLYCEROL LIPASE"/>
    <property type="match status" value="1"/>
</dbReference>
<feature type="domain" description="AB hydrolase-1" evidence="3">
    <location>
        <begin position="21"/>
        <end position="118"/>
    </location>
</feature>
<sequence>MPTLVTERGIVHYEVYGRGRPVILLHGWLGSWELWRETIELMGKDFRTYAIDFFGFGDSVEHTGDFTFGNYVELVNQFMDRLGIVKAPLVGHSMGGTVSLGMAARHPEKVVKVAVIGSPIEGKSLNPLLKLVGYKGIAQLAYKTPFVLDSTIFLLTRFGRAGAPVYEMVRQDASKVSVNAFFQSIGTLRDTDLTNEIADLSLPIMGFYGKHDVIVSPKQGKVLVKHAPTAQEAWFLHSGHFIMKDEPERFHSTLTDFLKNGTSSNPTQNIQAAERPATVPTS</sequence>
<proteinExistence type="predicted"/>
<dbReference type="InterPro" id="IPR000073">
    <property type="entry name" value="AB_hydrolase_1"/>
</dbReference>
<dbReference type="GO" id="GO:0016787">
    <property type="term" value="F:hydrolase activity"/>
    <property type="evidence" value="ECO:0007669"/>
    <property type="project" value="UniProtKB-KW"/>
</dbReference>
<dbReference type="KEGG" id="pmet:G4Y79_21345"/>
<keyword evidence="5" id="KW-1185">Reference proteome</keyword>
<evidence type="ECO:0000313" key="5">
    <source>
        <dbReference type="Proteomes" id="UP000594468"/>
    </source>
</evidence>
<dbReference type="AlphaFoldDB" id="A0A7S8E878"/>
<gene>
    <name evidence="4" type="ORF">G4Y79_21345</name>
</gene>
<dbReference type="PRINTS" id="PR00111">
    <property type="entry name" value="ABHYDROLASE"/>
</dbReference>
<protein>
    <submittedName>
        <fullName evidence="4">Alpha/beta hydrolase</fullName>
    </submittedName>
</protein>